<keyword evidence="2" id="KW-1185">Reference proteome</keyword>
<evidence type="ECO:0000313" key="1">
    <source>
        <dbReference type="EMBL" id="KAG2206322.1"/>
    </source>
</evidence>
<comment type="caution">
    <text evidence="1">The sequence shown here is derived from an EMBL/GenBank/DDBJ whole genome shotgun (WGS) entry which is preliminary data.</text>
</comment>
<reference evidence="1" key="1">
    <citation type="submission" date="2020-12" db="EMBL/GenBank/DDBJ databases">
        <title>Metabolic potential, ecology and presence of endohyphal bacteria is reflected in genomic diversity of Mucoromycotina.</title>
        <authorList>
            <person name="Muszewska A."/>
            <person name="Okrasinska A."/>
            <person name="Steczkiewicz K."/>
            <person name="Drgas O."/>
            <person name="Orlowska M."/>
            <person name="Perlinska-Lenart U."/>
            <person name="Aleksandrzak-Piekarczyk T."/>
            <person name="Szatraj K."/>
            <person name="Zielenkiewicz U."/>
            <person name="Pilsyk S."/>
            <person name="Malc E."/>
            <person name="Mieczkowski P."/>
            <person name="Kruszewska J.S."/>
            <person name="Biernat P."/>
            <person name="Pawlowska J."/>
        </authorList>
    </citation>
    <scope>NUCLEOTIDE SEQUENCE</scope>
    <source>
        <strain evidence="1">WA0000017839</strain>
    </source>
</reference>
<dbReference type="Proteomes" id="UP000603453">
    <property type="component" value="Unassembled WGS sequence"/>
</dbReference>
<name>A0A8H7R9N5_9FUNG</name>
<sequence>MAKSRKRMSQGKQVCAAYLANLAATKYEVSLKEALNTDVDMTSSKEAIDNDVDSIQPKNVPEVQTLPINLKNAAAEIGKQRYTRLLNYSRETISRNKSVLAKAAVGSRSIHDFFNTKPKEIPPPEVVKAIYKPGRPDEAALEKIRIILPLMDPKVRVLMANERQCREGVAQFLKYKVVYKMMFLLLEDSTYVEASTGTVNIFLS</sequence>
<organism evidence="1 2">
    <name type="scientific">Mucor saturninus</name>
    <dbReference type="NCBI Taxonomy" id="64648"/>
    <lineage>
        <taxon>Eukaryota</taxon>
        <taxon>Fungi</taxon>
        <taxon>Fungi incertae sedis</taxon>
        <taxon>Mucoromycota</taxon>
        <taxon>Mucoromycotina</taxon>
        <taxon>Mucoromycetes</taxon>
        <taxon>Mucorales</taxon>
        <taxon>Mucorineae</taxon>
        <taxon>Mucoraceae</taxon>
        <taxon>Mucor</taxon>
    </lineage>
</organism>
<gene>
    <name evidence="1" type="ORF">INT47_007336</name>
</gene>
<accession>A0A8H7R9N5</accession>
<dbReference type="EMBL" id="JAEPRD010000031">
    <property type="protein sequence ID" value="KAG2206322.1"/>
    <property type="molecule type" value="Genomic_DNA"/>
</dbReference>
<dbReference type="AlphaFoldDB" id="A0A8H7R9N5"/>
<protein>
    <submittedName>
        <fullName evidence="1">Uncharacterized protein</fullName>
    </submittedName>
</protein>
<evidence type="ECO:0000313" key="2">
    <source>
        <dbReference type="Proteomes" id="UP000603453"/>
    </source>
</evidence>
<proteinExistence type="predicted"/>